<evidence type="ECO:0000259" key="2">
    <source>
        <dbReference type="Pfam" id="PF11760"/>
    </source>
</evidence>
<feature type="domain" description="Cobalamin synthesis G N-terminal" evidence="2">
    <location>
        <begin position="58"/>
        <end position="138"/>
    </location>
</feature>
<feature type="domain" description="Cobalamin biosynthesis central region" evidence="3">
    <location>
        <begin position="143"/>
        <end position="226"/>
    </location>
</feature>
<dbReference type="SUPFAM" id="SSF159664">
    <property type="entry name" value="CobE/GbiG C-terminal domain-like"/>
    <property type="match status" value="1"/>
</dbReference>
<proteinExistence type="predicted"/>
<dbReference type="PANTHER" id="PTHR37477">
    <property type="entry name" value="COBALT-PRECORRIN-5A HYDROLASE"/>
    <property type="match status" value="1"/>
</dbReference>
<dbReference type="PANTHER" id="PTHR37477:SF1">
    <property type="entry name" value="COBALT-PRECORRIN-5A HYDROLASE"/>
    <property type="match status" value="1"/>
</dbReference>
<dbReference type="Gene3D" id="3.30.420.180">
    <property type="entry name" value="CobE/GbiG C-terminal domain"/>
    <property type="match status" value="1"/>
</dbReference>
<dbReference type="Pfam" id="PF01890">
    <property type="entry name" value="CbiG_C"/>
    <property type="match status" value="1"/>
</dbReference>
<dbReference type="Proteomes" id="UP000189464">
    <property type="component" value="Chromosome"/>
</dbReference>
<dbReference type="InterPro" id="IPR038029">
    <property type="entry name" value="GbiG_N_sf"/>
</dbReference>
<evidence type="ECO:0000313" key="4">
    <source>
        <dbReference type="EMBL" id="AQS60075.1"/>
    </source>
</evidence>
<dbReference type="AlphaFoldDB" id="A0A1S6IZ76"/>
<protein>
    <submittedName>
        <fullName evidence="4">Cobalamin biosynthesis protein CbiG</fullName>
    </submittedName>
</protein>
<dbReference type="SUPFAM" id="SSF159672">
    <property type="entry name" value="CbiG N-terminal domain-like"/>
    <property type="match status" value="1"/>
</dbReference>
<dbReference type="Pfam" id="PF11760">
    <property type="entry name" value="CbiG_N"/>
    <property type="match status" value="1"/>
</dbReference>
<dbReference type="RefSeq" id="WP_077715116.1">
    <property type="nucleotide sequence ID" value="NZ_CP019698.1"/>
</dbReference>
<dbReference type="GO" id="GO:0009236">
    <property type="term" value="P:cobalamin biosynthetic process"/>
    <property type="evidence" value="ECO:0007669"/>
    <property type="project" value="InterPro"/>
</dbReference>
<name>A0A1S6IZ76_9FIRM</name>
<dbReference type="InterPro" id="IPR021744">
    <property type="entry name" value="CbiG_N"/>
</dbReference>
<organism evidence="4 5">
    <name type="scientific">Desulforamulus ferrireducens</name>
    <dbReference type="NCBI Taxonomy" id="1833852"/>
    <lineage>
        <taxon>Bacteria</taxon>
        <taxon>Bacillati</taxon>
        <taxon>Bacillota</taxon>
        <taxon>Clostridia</taxon>
        <taxon>Eubacteriales</taxon>
        <taxon>Peptococcaceae</taxon>
        <taxon>Desulforamulus</taxon>
    </lineage>
</organism>
<dbReference type="Gene3D" id="3.40.50.11220">
    <property type="match status" value="1"/>
</dbReference>
<sequence>MNSVRHDSIAVLALTAGGAQLARNLARELDKVHLYLPMRLQHPANIKDITYFTDWRQTARDVFQHHRQIVFIMACGIVVRTLAPWLTDKGKDPAVVVMDERGQYAISLLSGHVGGANELAQQVARVTGGTPVITTATDVNGAPAVDLLAQQLSCTVYPASRVKLFNRWLAEGERVKLYSRWPLPADLQQGFAYLDTLDQVPGSGPIIYLTNQLVPATGQPRLLLRPRNLVVGIGCRQGVTLGQVITAVKTACKLGGFSLLSLACLATVDLKLQEPALQQAAAYFKVPLVAVAREEIAKLEGQFTPSDFVRQKIGVGGVCEPAAMLASNGGQIMVTKQKLGPVTVAIAEARLWWLA</sequence>
<evidence type="ECO:0000259" key="3">
    <source>
        <dbReference type="Pfam" id="PF11761"/>
    </source>
</evidence>
<accession>A0A1S6IZ76</accession>
<evidence type="ECO:0000313" key="5">
    <source>
        <dbReference type="Proteomes" id="UP000189464"/>
    </source>
</evidence>
<dbReference type="InterPro" id="IPR036518">
    <property type="entry name" value="CobE/GbiG_C_sf"/>
</dbReference>
<dbReference type="InterPro" id="IPR002750">
    <property type="entry name" value="CobE/GbiG_C"/>
</dbReference>
<feature type="domain" description="CobE/GbiG C-terminal" evidence="1">
    <location>
        <begin position="229"/>
        <end position="347"/>
    </location>
</feature>
<keyword evidence="5" id="KW-1185">Reference proteome</keyword>
<gene>
    <name evidence="4" type="ORF">B0537_13935</name>
</gene>
<dbReference type="STRING" id="1833852.B0537_13935"/>
<dbReference type="EMBL" id="CP019698">
    <property type="protein sequence ID" value="AQS60075.1"/>
    <property type="molecule type" value="Genomic_DNA"/>
</dbReference>
<evidence type="ECO:0000259" key="1">
    <source>
        <dbReference type="Pfam" id="PF01890"/>
    </source>
</evidence>
<dbReference type="InterPro" id="IPR021745">
    <property type="entry name" value="CbiG_mid"/>
</dbReference>
<dbReference type="OrthoDB" id="9781023at2"/>
<dbReference type="KEGG" id="dfg:B0537_13935"/>
<dbReference type="InterPro" id="IPR052553">
    <property type="entry name" value="CbiG_hydrolase"/>
</dbReference>
<dbReference type="Pfam" id="PF11761">
    <property type="entry name" value="CbiG_mid"/>
    <property type="match status" value="1"/>
</dbReference>
<reference evidence="4 5" key="1">
    <citation type="journal article" date="2016" name="Int. J. Syst. Evol. Microbiol.">
        <title>Desulfotomaculum ferrireducens sp. nov., a moderately thermophilic sulfate-reducing and dissimilatory Fe(III)-reducing bacterium isolated from compost.</title>
        <authorList>
            <person name="Yang G."/>
            <person name="Guo J."/>
            <person name="Zhuang L."/>
            <person name="Yuan Y."/>
            <person name="Zhou S."/>
        </authorList>
    </citation>
    <scope>NUCLEOTIDE SEQUENCE [LARGE SCALE GENOMIC DNA]</scope>
    <source>
        <strain evidence="4 5">GSS09</strain>
    </source>
</reference>